<protein>
    <submittedName>
        <fullName evidence="1">Uncharacterized protein</fullName>
    </submittedName>
</protein>
<geneLocation type="mitochondrion" evidence="1"/>
<name>A0A1Y0AZT9_9LAMI</name>
<gene>
    <name evidence="1" type="ORF">AEK19_MT0382</name>
</gene>
<proteinExistence type="predicted"/>
<reference evidence="1" key="1">
    <citation type="submission" date="2017-03" db="EMBL/GenBank/DDBJ databases">
        <title>The mitochondrial genome of the carnivorous plant Utricularia reniformis (Lentibulariaceae): structure, comparative analysis and evolutionary landmarks.</title>
        <authorList>
            <person name="Silva S.R."/>
            <person name="Alvarenga D.O."/>
            <person name="Michael T.P."/>
            <person name="Miranda V.F.O."/>
            <person name="Varani A.M."/>
        </authorList>
    </citation>
    <scope>NUCLEOTIDE SEQUENCE</scope>
</reference>
<accession>A0A1Y0AZT9</accession>
<keyword evidence="1" id="KW-0496">Mitochondrion</keyword>
<dbReference type="EMBL" id="KY774314">
    <property type="protein sequence ID" value="ART30654.1"/>
    <property type="molecule type" value="Genomic_DNA"/>
</dbReference>
<organism evidence="1">
    <name type="scientific">Utricularia reniformis</name>
    <dbReference type="NCBI Taxonomy" id="192314"/>
    <lineage>
        <taxon>Eukaryota</taxon>
        <taxon>Viridiplantae</taxon>
        <taxon>Streptophyta</taxon>
        <taxon>Embryophyta</taxon>
        <taxon>Tracheophyta</taxon>
        <taxon>Spermatophyta</taxon>
        <taxon>Magnoliopsida</taxon>
        <taxon>eudicotyledons</taxon>
        <taxon>Gunneridae</taxon>
        <taxon>Pentapetalae</taxon>
        <taxon>asterids</taxon>
        <taxon>lamiids</taxon>
        <taxon>Lamiales</taxon>
        <taxon>Lentibulariaceae</taxon>
        <taxon>Utricularia</taxon>
    </lineage>
</organism>
<evidence type="ECO:0000313" key="1">
    <source>
        <dbReference type="EMBL" id="ART30654.1"/>
    </source>
</evidence>
<dbReference type="AlphaFoldDB" id="A0A1Y0AZT9"/>
<sequence length="80" mass="8858">MKELAGSKRRAIVDLYRIRLATNQGLNRSNESGFFPMVSVAARRAKTSACVFSSMMKLKFFKLGTKCSLVPGEGGKKLDR</sequence>